<accession>A0ABS7MZY1</accession>
<dbReference type="CDD" id="cd10456">
    <property type="entry name" value="GIY-YIG_UPF0213"/>
    <property type="match status" value="1"/>
</dbReference>
<dbReference type="Gene3D" id="3.40.1440.10">
    <property type="entry name" value="GIY-YIG endonuclease"/>
    <property type="match status" value="1"/>
</dbReference>
<dbReference type="Proteomes" id="UP000766609">
    <property type="component" value="Unassembled WGS sequence"/>
</dbReference>
<evidence type="ECO:0000256" key="1">
    <source>
        <dbReference type="ARBA" id="ARBA00007435"/>
    </source>
</evidence>
<evidence type="ECO:0000313" key="3">
    <source>
        <dbReference type="EMBL" id="MBY5949620.1"/>
    </source>
</evidence>
<dbReference type="PANTHER" id="PTHR34477:SF1">
    <property type="entry name" value="UPF0213 PROTEIN YHBQ"/>
    <property type="match status" value="1"/>
</dbReference>
<organism evidence="3 4">
    <name type="scientific">Algoriphagus marincola</name>
    <dbReference type="NCBI Taxonomy" id="264027"/>
    <lineage>
        <taxon>Bacteria</taxon>
        <taxon>Pseudomonadati</taxon>
        <taxon>Bacteroidota</taxon>
        <taxon>Cytophagia</taxon>
        <taxon>Cytophagales</taxon>
        <taxon>Cyclobacteriaceae</taxon>
        <taxon>Algoriphagus</taxon>
    </lineage>
</organism>
<dbReference type="InterPro" id="IPR050190">
    <property type="entry name" value="UPF0213_domain"/>
</dbReference>
<dbReference type="PANTHER" id="PTHR34477">
    <property type="entry name" value="UPF0213 PROTEIN YHBQ"/>
    <property type="match status" value="1"/>
</dbReference>
<evidence type="ECO:0000313" key="4">
    <source>
        <dbReference type="Proteomes" id="UP000766609"/>
    </source>
</evidence>
<proteinExistence type="inferred from homology"/>
<gene>
    <name evidence="3" type="ORF">KUV23_01485</name>
</gene>
<feature type="domain" description="GIY-YIG" evidence="2">
    <location>
        <begin position="1"/>
        <end position="76"/>
    </location>
</feature>
<evidence type="ECO:0000259" key="2">
    <source>
        <dbReference type="PROSITE" id="PS50164"/>
    </source>
</evidence>
<comment type="caution">
    <text evidence="3">The sequence shown here is derived from an EMBL/GenBank/DDBJ whole genome shotgun (WGS) entry which is preliminary data.</text>
</comment>
<protein>
    <submittedName>
        <fullName evidence="3">GIY-YIG nuclease family protein</fullName>
    </submittedName>
</protein>
<dbReference type="EMBL" id="JAHVHP010000001">
    <property type="protein sequence ID" value="MBY5949620.1"/>
    <property type="molecule type" value="Genomic_DNA"/>
</dbReference>
<dbReference type="InterPro" id="IPR000305">
    <property type="entry name" value="GIY-YIG_endonuc"/>
</dbReference>
<dbReference type="RefSeq" id="WP_222582819.1">
    <property type="nucleotide sequence ID" value="NZ_JAHVHP010000001.1"/>
</dbReference>
<keyword evidence="4" id="KW-1185">Reference proteome</keyword>
<dbReference type="SUPFAM" id="SSF82771">
    <property type="entry name" value="GIY-YIG endonuclease"/>
    <property type="match status" value="1"/>
</dbReference>
<comment type="similarity">
    <text evidence="1">Belongs to the UPF0213 family.</text>
</comment>
<sequence>MEAFMYILKCGNGLYYVGSTKNLEKRLEQHHLGEGANFTRKHLPVELVYYETFERIDEAFKREKQVQNWSRAKKKALIYRDFEALKNLSKGKT</sequence>
<reference evidence="3 4" key="1">
    <citation type="submission" date="2021-06" db="EMBL/GenBank/DDBJ databases">
        <title>44 bacteria genomes isolated from Dapeng, Shenzhen.</title>
        <authorList>
            <person name="Zheng W."/>
            <person name="Yu S."/>
            <person name="Huang Y."/>
        </authorList>
    </citation>
    <scope>NUCLEOTIDE SEQUENCE [LARGE SCALE GENOMIC DNA]</scope>
    <source>
        <strain evidence="3 4">DP5N14-6</strain>
    </source>
</reference>
<dbReference type="SMART" id="SM00465">
    <property type="entry name" value="GIYc"/>
    <property type="match status" value="1"/>
</dbReference>
<dbReference type="PROSITE" id="PS50164">
    <property type="entry name" value="GIY_YIG"/>
    <property type="match status" value="1"/>
</dbReference>
<dbReference type="InterPro" id="IPR035901">
    <property type="entry name" value="GIY-YIG_endonuc_sf"/>
</dbReference>
<name>A0ABS7MZY1_9BACT</name>
<dbReference type="Pfam" id="PF01541">
    <property type="entry name" value="GIY-YIG"/>
    <property type="match status" value="1"/>
</dbReference>